<evidence type="ECO:0000256" key="3">
    <source>
        <dbReference type="ARBA" id="ARBA00022737"/>
    </source>
</evidence>
<reference evidence="9" key="1">
    <citation type="submission" date="2021-01" db="EMBL/GenBank/DDBJ databases">
        <title>Whole genome shotgun sequence of Actinoplanes nipponensis NBRC 14063.</title>
        <authorList>
            <person name="Komaki H."/>
            <person name="Tamura T."/>
        </authorList>
    </citation>
    <scope>NUCLEOTIDE SEQUENCE</scope>
    <source>
        <strain evidence="9">NBRC 14063</strain>
    </source>
</reference>
<organism evidence="9 10">
    <name type="scientific">Actinoplanes nipponensis</name>
    <dbReference type="NCBI Taxonomy" id="135950"/>
    <lineage>
        <taxon>Bacteria</taxon>
        <taxon>Bacillati</taxon>
        <taxon>Actinomycetota</taxon>
        <taxon>Actinomycetes</taxon>
        <taxon>Micromonosporales</taxon>
        <taxon>Micromonosporaceae</taxon>
        <taxon>Actinoplanes</taxon>
    </lineage>
</organism>
<dbReference type="GO" id="GO:0019154">
    <property type="term" value="F:glycolate dehydrogenase activity"/>
    <property type="evidence" value="ECO:0007669"/>
    <property type="project" value="UniProtKB-EC"/>
</dbReference>
<gene>
    <name evidence="9" type="primary">glcF</name>
    <name evidence="9" type="ORF">Ani05nite_41800</name>
</gene>
<dbReference type="InterPro" id="IPR017900">
    <property type="entry name" value="4Fe4S_Fe_S_CS"/>
</dbReference>
<evidence type="ECO:0000256" key="2">
    <source>
        <dbReference type="ARBA" id="ARBA00022723"/>
    </source>
</evidence>
<comment type="caution">
    <text evidence="9">The sequence shown here is derived from an EMBL/GenBank/DDBJ whole genome shotgun (WGS) entry which is preliminary data.</text>
</comment>
<keyword evidence="4 6" id="KW-0408">Iron</keyword>
<feature type="region of interest" description="Disordered" evidence="7">
    <location>
        <begin position="1"/>
        <end position="28"/>
    </location>
</feature>
<dbReference type="EMBL" id="BOMQ01000051">
    <property type="protein sequence ID" value="GIE50646.1"/>
    <property type="molecule type" value="Genomic_DNA"/>
</dbReference>
<dbReference type="Pfam" id="PF13183">
    <property type="entry name" value="Fer4_8"/>
    <property type="match status" value="1"/>
</dbReference>
<dbReference type="InterPro" id="IPR009051">
    <property type="entry name" value="Helical_ferredxn"/>
</dbReference>
<dbReference type="RefSeq" id="WP_203770534.1">
    <property type="nucleotide sequence ID" value="NZ_BAAAYJ010000024.1"/>
</dbReference>
<keyword evidence="1 6" id="KW-0004">4Fe-4S</keyword>
<keyword evidence="3" id="KW-0677">Repeat</keyword>
<evidence type="ECO:0000313" key="10">
    <source>
        <dbReference type="Proteomes" id="UP000647172"/>
    </source>
</evidence>
<dbReference type="InterPro" id="IPR017896">
    <property type="entry name" value="4Fe4S_Fe-S-bd"/>
</dbReference>
<dbReference type="PIRSF" id="PIRSF000139">
    <property type="entry name" value="Glc_ox_4Fe-4S"/>
    <property type="match status" value="1"/>
</dbReference>
<protein>
    <recommendedName>
        <fullName evidence="6">Glycolate oxidase iron-sulfur subunit</fullName>
        <ecNumber evidence="6">1.1.99.14</ecNumber>
    </recommendedName>
</protein>
<evidence type="ECO:0000256" key="6">
    <source>
        <dbReference type="PIRNR" id="PIRNR000139"/>
    </source>
</evidence>
<dbReference type="PROSITE" id="PS51379">
    <property type="entry name" value="4FE4S_FER_2"/>
    <property type="match status" value="2"/>
</dbReference>
<name>A0A919MMK6_9ACTN</name>
<dbReference type="Pfam" id="PF02754">
    <property type="entry name" value="CCG"/>
    <property type="match status" value="2"/>
</dbReference>
<keyword evidence="5 6" id="KW-0411">Iron-sulfur</keyword>
<dbReference type="GO" id="GO:0046872">
    <property type="term" value="F:metal ion binding"/>
    <property type="evidence" value="ECO:0007669"/>
    <property type="project" value="UniProtKB-UniRule"/>
</dbReference>
<evidence type="ECO:0000256" key="4">
    <source>
        <dbReference type="ARBA" id="ARBA00023004"/>
    </source>
</evidence>
<comment type="catalytic activity">
    <reaction evidence="6">
        <text>glycolate + A = glyoxylate + AH2</text>
        <dbReference type="Rhea" id="RHEA:21264"/>
        <dbReference type="ChEBI" id="CHEBI:13193"/>
        <dbReference type="ChEBI" id="CHEBI:17499"/>
        <dbReference type="ChEBI" id="CHEBI:29805"/>
        <dbReference type="ChEBI" id="CHEBI:36655"/>
        <dbReference type="EC" id="1.1.99.14"/>
    </reaction>
</comment>
<evidence type="ECO:0000256" key="7">
    <source>
        <dbReference type="SAM" id="MobiDB-lite"/>
    </source>
</evidence>
<accession>A0A919MMK6</accession>
<feature type="domain" description="4Fe-4S ferredoxin-type" evidence="8">
    <location>
        <begin position="29"/>
        <end position="59"/>
    </location>
</feature>
<dbReference type="PANTHER" id="PTHR32479:SF17">
    <property type="entry name" value="GLYCOLATE OXIDASE IRON-SULFUR SUBUNIT"/>
    <property type="match status" value="1"/>
</dbReference>
<dbReference type="AlphaFoldDB" id="A0A919MMK6"/>
<keyword evidence="2 6" id="KW-0479">Metal-binding</keyword>
<keyword evidence="10" id="KW-1185">Reference proteome</keyword>
<keyword evidence="6" id="KW-0249">Electron transport</keyword>
<dbReference type="PANTHER" id="PTHR32479">
    <property type="entry name" value="GLYCOLATE OXIDASE IRON-SULFUR SUBUNIT"/>
    <property type="match status" value="1"/>
</dbReference>
<feature type="domain" description="4Fe-4S ferredoxin-type" evidence="8">
    <location>
        <begin position="80"/>
        <end position="111"/>
    </location>
</feature>
<comment type="cofactor">
    <cofactor evidence="6">
        <name>[4Fe-4S] cluster</name>
        <dbReference type="ChEBI" id="CHEBI:49883"/>
    </cofactor>
    <text evidence="6">Binds 2 [4Fe-4S] clusters.</text>
</comment>
<proteinExistence type="predicted"/>
<dbReference type="Proteomes" id="UP000647172">
    <property type="component" value="Unassembled WGS sequence"/>
</dbReference>
<comment type="catalytic activity">
    <reaction evidence="6">
        <text>(R)-lactate + A = pyruvate + AH2</text>
        <dbReference type="Rhea" id="RHEA:15089"/>
        <dbReference type="ChEBI" id="CHEBI:13193"/>
        <dbReference type="ChEBI" id="CHEBI:15361"/>
        <dbReference type="ChEBI" id="CHEBI:16004"/>
        <dbReference type="ChEBI" id="CHEBI:17499"/>
    </reaction>
</comment>
<sequence>MVDTPHGSRPAPPDVLGPVAGEPAFDGHRPPRRELVDDCVHCGFCLTTCPTYVLWGEEMDSPRGRIYLMKQGLDGEPMTDSLVRHMDACLGCMACVTACPSGVRYDRLIEDTRAQVERRHTRPPRQRALRGAIFALFPYPRRLRLLRGPLRAYQASGLQRLVGRSGLLPRLAPTLATLESLAPPLTRVPRPPRRVPARGPRRAVVGVLTGCVQSAFFPDVNAATIRVLAAEGCEVVVPPQGCCGALSMHNGREREAQGFARKLIDSFTRAGVEHVVVNAAGCGSSMKEYADLLRDDPRYAERAAAFAARVRDLSEILVELGPVAPRQPLPVTVAYHDACHLAHAQGVRAQPRALLAGVPGLTVREIADPEICCGSAGVWNVLNPQPAAELGDRKARDVLATGAQLLVTANPGCLMQVAAAVQRLGGEIALAHTARVLDASIRGLPVSALLQPASSAR</sequence>
<keyword evidence="6" id="KW-0813">Transport</keyword>
<dbReference type="PROSITE" id="PS00198">
    <property type="entry name" value="4FE4S_FER_1"/>
    <property type="match status" value="1"/>
</dbReference>
<evidence type="ECO:0000256" key="1">
    <source>
        <dbReference type="ARBA" id="ARBA00022485"/>
    </source>
</evidence>
<comment type="function">
    <text evidence="6">Component of a complex that catalyzes the oxidation of glycolate to glyoxylate.</text>
</comment>
<evidence type="ECO:0000259" key="8">
    <source>
        <dbReference type="PROSITE" id="PS51379"/>
    </source>
</evidence>
<dbReference type="InterPro" id="IPR012257">
    <property type="entry name" value="Glc_ox_4Fe-4S"/>
</dbReference>
<evidence type="ECO:0000313" key="9">
    <source>
        <dbReference type="EMBL" id="GIE50646.1"/>
    </source>
</evidence>
<dbReference type="SUPFAM" id="SSF54862">
    <property type="entry name" value="4Fe-4S ferredoxins"/>
    <property type="match status" value="1"/>
</dbReference>
<dbReference type="Gene3D" id="1.10.1060.10">
    <property type="entry name" value="Alpha-helical ferredoxin"/>
    <property type="match status" value="1"/>
</dbReference>
<evidence type="ECO:0000256" key="5">
    <source>
        <dbReference type="ARBA" id="ARBA00023014"/>
    </source>
</evidence>
<dbReference type="InterPro" id="IPR004017">
    <property type="entry name" value="Cys_rich_dom"/>
</dbReference>
<dbReference type="EC" id="1.1.99.14" evidence="6"/>
<dbReference type="GO" id="GO:0051539">
    <property type="term" value="F:4 iron, 4 sulfur cluster binding"/>
    <property type="evidence" value="ECO:0007669"/>
    <property type="project" value="UniProtKB-UniRule"/>
</dbReference>